<protein>
    <recommendedName>
        <fullName evidence="2">Concentrative nucleoside transporter C-terminal domain-containing protein</fullName>
    </recommendedName>
</protein>
<evidence type="ECO:0000313" key="4">
    <source>
        <dbReference type="Proteomes" id="UP000018211"/>
    </source>
</evidence>
<dbReference type="PANTHER" id="PTHR10590:SF4">
    <property type="entry name" value="SOLUTE CARRIER FAMILY 28 MEMBER 3"/>
    <property type="match status" value="1"/>
</dbReference>
<sequence length="68" mass="7004">MSEKTTAIISFALCGFANLSFIASLLSGLGCLAPNRRHDIARMGVKAVTAGTLSNLMAATIAGLFVSM</sequence>
<dbReference type="Pfam" id="PF07662">
    <property type="entry name" value="Nucleos_tra2_C"/>
    <property type="match status" value="1"/>
</dbReference>
<dbReference type="GO" id="GO:0005337">
    <property type="term" value="F:nucleoside transmembrane transporter activity"/>
    <property type="evidence" value="ECO:0007669"/>
    <property type="project" value="InterPro"/>
</dbReference>
<dbReference type="PANTHER" id="PTHR10590">
    <property type="entry name" value="SODIUM/NUCLEOSIDE COTRANSPORTER"/>
    <property type="match status" value="1"/>
</dbReference>
<gene>
    <name evidence="3" type="ORF">VIBNISOn1_p0224</name>
</gene>
<proteinExistence type="predicted"/>
<dbReference type="Proteomes" id="UP000018211">
    <property type="component" value="Unassembled WGS sequence"/>
</dbReference>
<keyword evidence="1" id="KW-1133">Transmembrane helix</keyword>
<evidence type="ECO:0000256" key="1">
    <source>
        <dbReference type="SAM" id="Phobius"/>
    </source>
</evidence>
<name>A0AAV2W034_9VIBR</name>
<dbReference type="GO" id="GO:0015293">
    <property type="term" value="F:symporter activity"/>
    <property type="evidence" value="ECO:0007669"/>
    <property type="project" value="TreeGrafter"/>
</dbReference>
<dbReference type="InterPro" id="IPR011657">
    <property type="entry name" value="CNT_C_dom"/>
</dbReference>
<dbReference type="PROSITE" id="PS51257">
    <property type="entry name" value="PROKAR_LIPOPROTEIN"/>
    <property type="match status" value="1"/>
</dbReference>
<dbReference type="AlphaFoldDB" id="A0AAV2W034"/>
<feature type="transmembrane region" description="Helical" evidence="1">
    <location>
        <begin position="45"/>
        <end position="66"/>
    </location>
</feature>
<feature type="transmembrane region" description="Helical" evidence="1">
    <location>
        <begin position="6"/>
        <end position="33"/>
    </location>
</feature>
<accession>A0AAV2W034</accession>
<comment type="caution">
    <text evidence="3">The sequence shown here is derived from an EMBL/GenBank/DDBJ whole genome shotgun (WGS) entry which is preliminary data.</text>
</comment>
<keyword evidence="1" id="KW-0812">Transmembrane</keyword>
<dbReference type="EMBL" id="CAOF01000202">
    <property type="protein sequence ID" value="CCO50386.1"/>
    <property type="molecule type" value="Genomic_DNA"/>
</dbReference>
<keyword evidence="1" id="KW-0472">Membrane</keyword>
<dbReference type="GO" id="GO:0005886">
    <property type="term" value="C:plasma membrane"/>
    <property type="evidence" value="ECO:0007669"/>
    <property type="project" value="TreeGrafter"/>
</dbReference>
<feature type="domain" description="Concentrative nucleoside transporter C-terminal" evidence="2">
    <location>
        <begin position="1"/>
        <end position="63"/>
    </location>
</feature>
<reference evidence="3 4" key="1">
    <citation type="journal article" date="2013" name="ISME J.">
        <title>Comparative genomics of pathogenic lineages of Vibrio nigripulchritudo identifies virulence-associated traits.</title>
        <authorList>
            <person name="Goudenege D."/>
            <person name="Labreuche Y."/>
            <person name="Krin E."/>
            <person name="Ansquer D."/>
            <person name="Mangenot S."/>
            <person name="Calteau A."/>
            <person name="Medigue C."/>
            <person name="Mazel D."/>
            <person name="Polz M.F."/>
            <person name="Le Roux F."/>
        </authorList>
    </citation>
    <scope>NUCLEOTIDE SEQUENCE [LARGE SCALE GENOMIC DNA]</scope>
    <source>
        <strain evidence="3 4">SOn1</strain>
    </source>
</reference>
<dbReference type="InterPro" id="IPR008276">
    <property type="entry name" value="C_nuclsd_transpt"/>
</dbReference>
<evidence type="ECO:0000313" key="3">
    <source>
        <dbReference type="EMBL" id="CCO50386.1"/>
    </source>
</evidence>
<evidence type="ECO:0000259" key="2">
    <source>
        <dbReference type="Pfam" id="PF07662"/>
    </source>
</evidence>
<organism evidence="3 4">
    <name type="scientific">Vibrio nigripulchritudo SOn1</name>
    <dbReference type="NCBI Taxonomy" id="1238450"/>
    <lineage>
        <taxon>Bacteria</taxon>
        <taxon>Pseudomonadati</taxon>
        <taxon>Pseudomonadota</taxon>
        <taxon>Gammaproteobacteria</taxon>
        <taxon>Vibrionales</taxon>
        <taxon>Vibrionaceae</taxon>
        <taxon>Vibrio</taxon>
    </lineage>
</organism>